<keyword evidence="1" id="KW-0732">Signal</keyword>
<dbReference type="AlphaFoldDB" id="A0A7J6WA60"/>
<dbReference type="Proteomes" id="UP000554482">
    <property type="component" value="Unassembled WGS sequence"/>
</dbReference>
<name>A0A7J6WA60_THATH</name>
<keyword evidence="3" id="KW-1185">Reference proteome</keyword>
<dbReference type="EMBL" id="JABWDY010019663">
    <property type="protein sequence ID" value="KAF5193758.1"/>
    <property type="molecule type" value="Genomic_DNA"/>
</dbReference>
<reference evidence="2 3" key="1">
    <citation type="submission" date="2020-06" db="EMBL/GenBank/DDBJ databases">
        <title>Transcriptomic and genomic resources for Thalictrum thalictroides and T. hernandezii: Facilitating candidate gene discovery in an emerging model plant lineage.</title>
        <authorList>
            <person name="Arias T."/>
            <person name="Riano-Pachon D.M."/>
            <person name="Di Stilio V.S."/>
        </authorList>
    </citation>
    <scope>NUCLEOTIDE SEQUENCE [LARGE SCALE GENOMIC DNA]</scope>
    <source>
        <strain evidence="3">cv. WT478/WT964</strain>
        <tissue evidence="2">Leaves</tissue>
    </source>
</reference>
<proteinExistence type="predicted"/>
<evidence type="ECO:0000313" key="2">
    <source>
        <dbReference type="EMBL" id="KAF5193758.1"/>
    </source>
</evidence>
<protein>
    <submittedName>
        <fullName evidence="2">Uncharacterized protein</fullName>
    </submittedName>
</protein>
<feature type="chain" id="PRO_5029834557" evidence="1">
    <location>
        <begin position="28"/>
        <end position="107"/>
    </location>
</feature>
<comment type="caution">
    <text evidence="2">The sequence shown here is derived from an EMBL/GenBank/DDBJ whole genome shotgun (WGS) entry which is preliminary data.</text>
</comment>
<evidence type="ECO:0000256" key="1">
    <source>
        <dbReference type="SAM" id="SignalP"/>
    </source>
</evidence>
<gene>
    <name evidence="2" type="ORF">FRX31_016653</name>
</gene>
<feature type="signal peptide" evidence="1">
    <location>
        <begin position="1"/>
        <end position="27"/>
    </location>
</feature>
<accession>A0A7J6WA60</accession>
<evidence type="ECO:0000313" key="3">
    <source>
        <dbReference type="Proteomes" id="UP000554482"/>
    </source>
</evidence>
<organism evidence="2 3">
    <name type="scientific">Thalictrum thalictroides</name>
    <name type="common">Rue-anemone</name>
    <name type="synonym">Anemone thalictroides</name>
    <dbReference type="NCBI Taxonomy" id="46969"/>
    <lineage>
        <taxon>Eukaryota</taxon>
        <taxon>Viridiplantae</taxon>
        <taxon>Streptophyta</taxon>
        <taxon>Embryophyta</taxon>
        <taxon>Tracheophyta</taxon>
        <taxon>Spermatophyta</taxon>
        <taxon>Magnoliopsida</taxon>
        <taxon>Ranunculales</taxon>
        <taxon>Ranunculaceae</taxon>
        <taxon>Thalictroideae</taxon>
        <taxon>Thalictrum</taxon>
    </lineage>
</organism>
<sequence length="107" mass="12020">MAYSKLSLTAALLVFSMLVSTIPSGNAGKIVTQWKWIGKCRSLQQCRISCLAKGYGNQYTDVYDFLVMLDLEKTSTVCGCPLVYKEDSWQSDLPATKRSACNNKFRY</sequence>